<organism evidence="4 6">
    <name type="scientific">Ilex paraguariensis</name>
    <name type="common">yerba mate</name>
    <dbReference type="NCBI Taxonomy" id="185542"/>
    <lineage>
        <taxon>Eukaryota</taxon>
        <taxon>Viridiplantae</taxon>
        <taxon>Streptophyta</taxon>
        <taxon>Embryophyta</taxon>
        <taxon>Tracheophyta</taxon>
        <taxon>Spermatophyta</taxon>
        <taxon>Magnoliopsida</taxon>
        <taxon>eudicotyledons</taxon>
        <taxon>Gunneridae</taxon>
        <taxon>Pentapetalae</taxon>
        <taxon>asterids</taxon>
        <taxon>campanulids</taxon>
        <taxon>Aquifoliales</taxon>
        <taxon>Aquifoliaceae</taxon>
        <taxon>Ilex</taxon>
    </lineage>
</organism>
<dbReference type="EMBL" id="CAUOFW020008459">
    <property type="protein sequence ID" value="CAK9182867.1"/>
    <property type="molecule type" value="Genomic_DNA"/>
</dbReference>
<keyword evidence="2" id="KW-1133">Transmembrane helix</keyword>
<evidence type="ECO:0000313" key="5">
    <source>
        <dbReference type="EMBL" id="CAK9182867.1"/>
    </source>
</evidence>
<accession>A0ABC8R967</accession>
<reference evidence="4 6" key="1">
    <citation type="submission" date="2024-02" db="EMBL/GenBank/DDBJ databases">
        <authorList>
            <person name="Vignale AGUSTIN F."/>
            <person name="Sosa J E."/>
            <person name="Modenutti C."/>
        </authorList>
    </citation>
    <scope>NUCLEOTIDE SEQUENCE [LARGE SCALE GENOMIC DNA]</scope>
</reference>
<sequence length="308" mass="35086">MGHTCEILGGLLPYSVSQGTPTLVLIYGNIMKLSWNLMLLITLAVAKRVAMRKLLRASCGWSNEHNFRRWLLASKIENISGYGMCIVDCSAYRIVQLRSHSFMQIMLKCLQRCQGHLSPCGSLFADKFFFNCSKIYFTLVVLGAEVYEEWLFGPFRPVVRTYLEKRKNFLKQNDLPFVEWQSIGSFRYNGDYRALYTSIACFVQTRGSLFASSSRSLIFVVTILASYPQERKSKEAHSYCAVLDDLNVSVKKPEVLLHVVSRMVSLNESYREAIVQMNQSYLSKLSNVGSAESKTLAPRSHDRTEAFI</sequence>
<evidence type="ECO:0000256" key="2">
    <source>
        <dbReference type="SAM" id="Phobius"/>
    </source>
</evidence>
<dbReference type="Proteomes" id="UP001642360">
    <property type="component" value="Unassembled WGS sequence"/>
</dbReference>
<feature type="transmembrane region" description="Helical" evidence="2">
    <location>
        <begin position="24"/>
        <end position="46"/>
    </location>
</feature>
<dbReference type="InterPro" id="IPR045495">
    <property type="entry name" value="PI4K_N"/>
</dbReference>
<evidence type="ECO:0000259" key="3">
    <source>
        <dbReference type="Pfam" id="PF19274"/>
    </source>
</evidence>
<name>A0ABC8R967_9AQUA</name>
<keyword evidence="2" id="KW-0812">Transmembrane</keyword>
<comment type="similarity">
    <text evidence="1">Belongs to the PI3/PI4-kinase family. Type III PI4K subfamily.</text>
</comment>
<keyword evidence="2" id="KW-0472">Membrane</keyword>
<comment type="caution">
    <text evidence="4">The sequence shown here is derived from an EMBL/GenBank/DDBJ whole genome shotgun (WGS) entry which is preliminary data.</text>
</comment>
<evidence type="ECO:0000313" key="4">
    <source>
        <dbReference type="EMBL" id="CAK9141544.1"/>
    </source>
</evidence>
<evidence type="ECO:0000256" key="1">
    <source>
        <dbReference type="ARBA" id="ARBA00006209"/>
    </source>
</evidence>
<dbReference type="AlphaFoldDB" id="A0ABC8R967"/>
<dbReference type="Pfam" id="PF19274">
    <property type="entry name" value="PI4K_N"/>
    <property type="match status" value="1"/>
</dbReference>
<dbReference type="EMBL" id="CAUOFW020001147">
    <property type="protein sequence ID" value="CAK9141544.1"/>
    <property type="molecule type" value="Genomic_DNA"/>
</dbReference>
<keyword evidence="6" id="KW-1185">Reference proteome</keyword>
<evidence type="ECO:0000313" key="6">
    <source>
        <dbReference type="Proteomes" id="UP001642360"/>
    </source>
</evidence>
<gene>
    <name evidence="5" type="ORF">ILEXP_LOCUS53090</name>
    <name evidence="4" type="ORF">ILEXP_LOCUS9136</name>
</gene>
<feature type="domain" description="PI4-kinase N-terminal" evidence="3">
    <location>
        <begin position="256"/>
        <end position="301"/>
    </location>
</feature>
<protein>
    <recommendedName>
        <fullName evidence="3">PI4-kinase N-terminal domain-containing protein</fullName>
    </recommendedName>
</protein>
<proteinExistence type="inferred from homology"/>